<dbReference type="RefSeq" id="XP_056546889.1">
    <property type="nucleotide sequence ID" value="XM_056683283.1"/>
</dbReference>
<reference evidence="1" key="2">
    <citation type="journal article" date="2023" name="IMA Fungus">
        <title>Comparative genomic study of the Penicillium genus elucidates a diverse pangenome and 15 lateral gene transfer events.</title>
        <authorList>
            <person name="Petersen C."/>
            <person name="Sorensen T."/>
            <person name="Nielsen M.R."/>
            <person name="Sondergaard T.E."/>
            <person name="Sorensen J.L."/>
            <person name="Fitzpatrick D.A."/>
            <person name="Frisvad J.C."/>
            <person name="Nielsen K.L."/>
        </authorList>
    </citation>
    <scope>NUCLEOTIDE SEQUENCE</scope>
    <source>
        <strain evidence="1">IBT 26290</strain>
    </source>
</reference>
<comment type="caution">
    <text evidence="1">The sequence shown here is derived from an EMBL/GenBank/DDBJ whole genome shotgun (WGS) entry which is preliminary data.</text>
</comment>
<proteinExistence type="predicted"/>
<keyword evidence="2" id="KW-1185">Reference proteome</keyword>
<gene>
    <name evidence="1" type="ORF">N7482_001158</name>
</gene>
<sequence length="321" mass="36263">MFQGPMNSDSAREYDFKFDPVKEMDPVWFPYRPATHPSVNKPPIGFSASIAPFKTHLPGTLSLLPLELVWNIFDEILYGGETNTLQHDAFHAIHNLSQVDRLANQTVNNYIARRAPQHMLRLGVGDIDTHPYQDDDPNYIGYENIQLDYPIPMPITDLLTGVIRDDCPTCFAYVLDYLAIDIGYCNQEGWSFVAIAVAYESIEILKYIRANPSPYLTLPNLLLGPGNFQFPRPTPLDLLGVSGNRRLLERFLDLAEGRLSNLDIPTLINDAFYAPSLLLLCAFLSPSQARRLEVDVWITSFHDEISESIPWHGAAGTTQYF</sequence>
<dbReference type="EMBL" id="JAPQKN010000001">
    <property type="protein sequence ID" value="KAJ5175281.1"/>
    <property type="molecule type" value="Genomic_DNA"/>
</dbReference>
<dbReference type="Proteomes" id="UP001149163">
    <property type="component" value="Unassembled WGS sequence"/>
</dbReference>
<accession>A0A9W9LSU0</accession>
<dbReference type="OrthoDB" id="432281at2759"/>
<name>A0A9W9LSU0_9EURO</name>
<evidence type="ECO:0000313" key="2">
    <source>
        <dbReference type="Proteomes" id="UP001149163"/>
    </source>
</evidence>
<evidence type="ECO:0000313" key="1">
    <source>
        <dbReference type="EMBL" id="KAJ5175281.1"/>
    </source>
</evidence>
<protein>
    <submittedName>
        <fullName evidence="1">Uncharacterized protein</fullName>
    </submittedName>
</protein>
<organism evidence="1 2">
    <name type="scientific">Penicillium canariense</name>
    <dbReference type="NCBI Taxonomy" id="189055"/>
    <lineage>
        <taxon>Eukaryota</taxon>
        <taxon>Fungi</taxon>
        <taxon>Dikarya</taxon>
        <taxon>Ascomycota</taxon>
        <taxon>Pezizomycotina</taxon>
        <taxon>Eurotiomycetes</taxon>
        <taxon>Eurotiomycetidae</taxon>
        <taxon>Eurotiales</taxon>
        <taxon>Aspergillaceae</taxon>
        <taxon>Penicillium</taxon>
    </lineage>
</organism>
<dbReference type="GeneID" id="81422459"/>
<dbReference type="AlphaFoldDB" id="A0A9W9LSU0"/>
<reference evidence="1" key="1">
    <citation type="submission" date="2022-11" db="EMBL/GenBank/DDBJ databases">
        <authorList>
            <person name="Petersen C."/>
        </authorList>
    </citation>
    <scope>NUCLEOTIDE SEQUENCE</scope>
    <source>
        <strain evidence="1">IBT 26290</strain>
    </source>
</reference>